<sequence>MACITLPDGTEIIDDSELYPEHQARRMAHEGQTPAEIADELEERLDIVQGWIQEGPYESPEAYWLRRYNAALTVVLKTNST</sequence>
<reference evidence="1 2" key="1">
    <citation type="submission" date="2018-04" db="EMBL/GenBank/DDBJ databases">
        <title>Draft genome sequence of Pseudomonas syringae pv. actinidiae biovar 1 strains isolated from kiwifruit in Kagawa prefecture.</title>
        <authorList>
            <person name="Tabuchi M."/>
            <person name="Saito M."/>
            <person name="Fujiwara S."/>
            <person name="Sasa N."/>
            <person name="Akimitsu K."/>
            <person name="Gomi K."/>
            <person name="Konishi-Sugita S."/>
            <person name="Hamano K."/>
            <person name="Kataoka I."/>
        </authorList>
    </citation>
    <scope>NUCLEOTIDE SEQUENCE [LARGE SCALE GENOMIC DNA]</scope>
    <source>
        <strain evidence="1 2">MAFF212206</strain>
    </source>
</reference>
<organism evidence="1 2">
    <name type="scientific">Pseudomonas syringae pv. actinidiae</name>
    <dbReference type="NCBI Taxonomy" id="103796"/>
    <lineage>
        <taxon>Bacteria</taxon>
        <taxon>Pseudomonadati</taxon>
        <taxon>Pseudomonadota</taxon>
        <taxon>Gammaproteobacteria</taxon>
        <taxon>Pseudomonadales</taxon>
        <taxon>Pseudomonadaceae</taxon>
        <taxon>Pseudomonas</taxon>
        <taxon>Pseudomonas syringae</taxon>
    </lineage>
</organism>
<protein>
    <submittedName>
        <fullName evidence="1">3-oxoacyl-ACP reductase domain of yeast-type FAS1</fullName>
    </submittedName>
</protein>
<evidence type="ECO:0000313" key="1">
    <source>
        <dbReference type="EMBL" id="GBH11074.1"/>
    </source>
</evidence>
<proteinExistence type="predicted"/>
<dbReference type="EMBL" id="BGJZ01000219">
    <property type="protein sequence ID" value="GBH11074.1"/>
    <property type="molecule type" value="Genomic_DNA"/>
</dbReference>
<evidence type="ECO:0000313" key="2">
    <source>
        <dbReference type="Proteomes" id="UP000247480"/>
    </source>
</evidence>
<dbReference type="AlphaFoldDB" id="A0A2V0QDR0"/>
<name>A0A2V0QDR0_PSESF</name>
<dbReference type="RefSeq" id="WP_017699268.1">
    <property type="nucleotide sequence ID" value="NZ_AP019411.1"/>
</dbReference>
<comment type="caution">
    <text evidence="1">The sequence shown here is derived from an EMBL/GenBank/DDBJ whole genome shotgun (WGS) entry which is preliminary data.</text>
</comment>
<accession>A0A2V0QDR0</accession>
<dbReference type="Proteomes" id="UP000247480">
    <property type="component" value="Unassembled WGS sequence"/>
</dbReference>
<gene>
    <name evidence="1" type="ORF">KPSA1_04505</name>
</gene>